<organism evidence="1 2">
    <name type="scientific">Zizania palustris</name>
    <name type="common">Northern wild rice</name>
    <dbReference type="NCBI Taxonomy" id="103762"/>
    <lineage>
        <taxon>Eukaryota</taxon>
        <taxon>Viridiplantae</taxon>
        <taxon>Streptophyta</taxon>
        <taxon>Embryophyta</taxon>
        <taxon>Tracheophyta</taxon>
        <taxon>Spermatophyta</taxon>
        <taxon>Magnoliopsida</taxon>
        <taxon>Liliopsida</taxon>
        <taxon>Poales</taxon>
        <taxon>Poaceae</taxon>
        <taxon>BOP clade</taxon>
        <taxon>Oryzoideae</taxon>
        <taxon>Oryzeae</taxon>
        <taxon>Zizaniinae</taxon>
        <taxon>Zizania</taxon>
    </lineage>
</organism>
<reference evidence="1" key="1">
    <citation type="journal article" date="2021" name="bioRxiv">
        <title>Whole Genome Assembly and Annotation of Northern Wild Rice, Zizania palustris L., Supports a Whole Genome Duplication in the Zizania Genus.</title>
        <authorList>
            <person name="Haas M."/>
            <person name="Kono T."/>
            <person name="Macchietto M."/>
            <person name="Millas R."/>
            <person name="McGilp L."/>
            <person name="Shao M."/>
            <person name="Duquette J."/>
            <person name="Hirsch C.N."/>
            <person name="Kimball J."/>
        </authorList>
    </citation>
    <scope>NUCLEOTIDE SEQUENCE</scope>
    <source>
        <tissue evidence="1">Fresh leaf tissue</tissue>
    </source>
</reference>
<proteinExistence type="predicted"/>
<gene>
    <name evidence="1" type="ORF">GUJ93_ZPchr0013g34225</name>
</gene>
<dbReference type="Proteomes" id="UP000729402">
    <property type="component" value="Unassembled WGS sequence"/>
</dbReference>
<name>A0A8J5WZB6_ZIZPA</name>
<reference evidence="1" key="2">
    <citation type="submission" date="2021-02" db="EMBL/GenBank/DDBJ databases">
        <authorList>
            <person name="Kimball J.A."/>
            <person name="Haas M.W."/>
            <person name="Macchietto M."/>
            <person name="Kono T."/>
            <person name="Duquette J."/>
            <person name="Shao M."/>
        </authorList>
    </citation>
    <scope>NUCLEOTIDE SEQUENCE</scope>
    <source>
        <tissue evidence="1">Fresh leaf tissue</tissue>
    </source>
</reference>
<dbReference type="EMBL" id="JAAALK010000079">
    <property type="protein sequence ID" value="KAG8098387.1"/>
    <property type="molecule type" value="Genomic_DNA"/>
</dbReference>
<evidence type="ECO:0000313" key="1">
    <source>
        <dbReference type="EMBL" id="KAG8098387.1"/>
    </source>
</evidence>
<evidence type="ECO:0000313" key="2">
    <source>
        <dbReference type="Proteomes" id="UP000729402"/>
    </source>
</evidence>
<sequence length="78" mass="8570">MRLRGGIVVLSPAQRRQIHPLRDFDFDAIVENGKAQAACFLFCAMNPNIGVVAIPDARQSPACALKIRQVSTDDPKIH</sequence>
<comment type="caution">
    <text evidence="1">The sequence shown here is derived from an EMBL/GenBank/DDBJ whole genome shotgun (WGS) entry which is preliminary data.</text>
</comment>
<dbReference type="AlphaFoldDB" id="A0A8J5WZB6"/>
<keyword evidence="2" id="KW-1185">Reference proteome</keyword>
<protein>
    <submittedName>
        <fullName evidence="1">Uncharacterized protein</fullName>
    </submittedName>
</protein>
<accession>A0A8J5WZB6</accession>